<proteinExistence type="predicted"/>
<name>A0A6I6G6T5_9BACT</name>
<feature type="transmembrane region" description="Helical" evidence="1">
    <location>
        <begin position="76"/>
        <end position="95"/>
    </location>
</feature>
<keyword evidence="1" id="KW-0472">Membrane</keyword>
<keyword evidence="1" id="KW-1133">Transmembrane helix</keyword>
<dbReference type="AlphaFoldDB" id="A0A6I6G6T5"/>
<keyword evidence="1" id="KW-0812">Transmembrane</keyword>
<evidence type="ECO:0000313" key="3">
    <source>
        <dbReference type="Proteomes" id="UP000426027"/>
    </source>
</evidence>
<evidence type="ECO:0000256" key="1">
    <source>
        <dbReference type="SAM" id="Phobius"/>
    </source>
</evidence>
<dbReference type="EMBL" id="CP046566">
    <property type="protein sequence ID" value="QGW27834.1"/>
    <property type="molecule type" value="Genomic_DNA"/>
</dbReference>
<sequence>MEKHGESHAFFIPAAGYWLHAHLPDIYGMNTSTDAAAPIAVFNSRAFRWPFWLCIILMMQAGMGAMFIPILLGAPVWVSVAVLMGVILLMMGLLAGNCTYTLHDGGITQEIRSFSLMPVLKRTVRHFSWSQILYYKAGTDMTKSLEQYNYLYISVSPFPYQLRLSDHQWDKQAFLQFAEAFATQIEIRKQQTPSSSKPSTAACVHFRYNAAIIFSPEVFLRKADSPHFILDTDHWQCGTGLVDVGLWSGTTASLVPVWCHYCARPKLYGLPVISEKIIIDDRHNSTVW</sequence>
<dbReference type="KEGG" id="fls:GLV81_06755"/>
<keyword evidence="3" id="KW-1185">Reference proteome</keyword>
<gene>
    <name evidence="2" type="ORF">GLV81_06755</name>
</gene>
<dbReference type="Proteomes" id="UP000426027">
    <property type="component" value="Chromosome"/>
</dbReference>
<feature type="transmembrane region" description="Helical" evidence="1">
    <location>
        <begin position="49"/>
        <end position="70"/>
    </location>
</feature>
<protein>
    <submittedName>
        <fullName evidence="2">Uncharacterized protein</fullName>
    </submittedName>
</protein>
<evidence type="ECO:0000313" key="2">
    <source>
        <dbReference type="EMBL" id="QGW27834.1"/>
    </source>
</evidence>
<dbReference type="RefSeq" id="WP_157477974.1">
    <property type="nucleotide sequence ID" value="NZ_CP046566.1"/>
</dbReference>
<reference evidence="2 3" key="1">
    <citation type="submission" date="2019-11" db="EMBL/GenBank/DDBJ databases">
        <authorList>
            <person name="Im W.T."/>
        </authorList>
    </citation>
    <scope>NUCLEOTIDE SEQUENCE [LARGE SCALE GENOMIC DNA]</scope>
    <source>
        <strain evidence="2 3">SB-02</strain>
    </source>
</reference>
<organism evidence="2 3">
    <name type="scientific">Phnomibacter ginsenosidimutans</name>
    <dbReference type="NCBI Taxonomy" id="2676868"/>
    <lineage>
        <taxon>Bacteria</taxon>
        <taxon>Pseudomonadati</taxon>
        <taxon>Bacteroidota</taxon>
        <taxon>Chitinophagia</taxon>
        <taxon>Chitinophagales</taxon>
        <taxon>Chitinophagaceae</taxon>
        <taxon>Phnomibacter</taxon>
    </lineage>
</organism>
<accession>A0A6I6G6T5</accession>